<gene>
    <name evidence="1" type="ORF">PIL02S_06261</name>
</gene>
<evidence type="ECO:0000313" key="1">
    <source>
        <dbReference type="EMBL" id="PYY26841.1"/>
    </source>
</evidence>
<dbReference type="Proteomes" id="UP000247459">
    <property type="component" value="Unassembled WGS sequence"/>
</dbReference>
<reference evidence="1 2" key="1">
    <citation type="submission" date="2018-01" db="EMBL/GenBank/DDBJ databases">
        <title>Genome sequence of the PGP bacterium Paenibacillus illinoisensis E3.</title>
        <authorList>
            <person name="Rolli E."/>
            <person name="Marasco R."/>
            <person name="Bessem C."/>
            <person name="Michoud G."/>
            <person name="Gaiarsa S."/>
            <person name="Borin S."/>
            <person name="Daffonchio D."/>
        </authorList>
    </citation>
    <scope>NUCLEOTIDE SEQUENCE [LARGE SCALE GENOMIC DNA]</scope>
    <source>
        <strain evidence="1 2">E3</strain>
    </source>
</reference>
<proteinExistence type="predicted"/>
<name>A0A2W0CT04_9BACL</name>
<comment type="caution">
    <text evidence="1">The sequence shown here is derived from an EMBL/GenBank/DDBJ whole genome shotgun (WGS) entry which is preliminary data.</text>
</comment>
<sequence length="33" mass="3656">MSSEKTDVEKNAEDTSNGVPLSFCLLLEEEIQV</sequence>
<dbReference type="AlphaFoldDB" id="A0A2W0CT04"/>
<evidence type="ECO:0000313" key="2">
    <source>
        <dbReference type="Proteomes" id="UP000247459"/>
    </source>
</evidence>
<accession>A0A2W0CT04</accession>
<protein>
    <submittedName>
        <fullName evidence="1">Uncharacterized protein</fullName>
    </submittedName>
</protein>
<dbReference type="EMBL" id="PRLG01000029">
    <property type="protein sequence ID" value="PYY26841.1"/>
    <property type="molecule type" value="Genomic_DNA"/>
</dbReference>
<organism evidence="1 2">
    <name type="scientific">Paenibacillus illinoisensis</name>
    <dbReference type="NCBI Taxonomy" id="59845"/>
    <lineage>
        <taxon>Bacteria</taxon>
        <taxon>Bacillati</taxon>
        <taxon>Bacillota</taxon>
        <taxon>Bacilli</taxon>
        <taxon>Bacillales</taxon>
        <taxon>Paenibacillaceae</taxon>
        <taxon>Paenibacillus</taxon>
    </lineage>
</organism>